<protein>
    <submittedName>
        <fullName evidence="1">Uncharacterized protein</fullName>
    </submittedName>
</protein>
<organism evidence="1 2">
    <name type="scientific">Thermogemmata fonticola</name>
    <dbReference type="NCBI Taxonomy" id="2755323"/>
    <lineage>
        <taxon>Bacteria</taxon>
        <taxon>Pseudomonadati</taxon>
        <taxon>Planctomycetota</taxon>
        <taxon>Planctomycetia</taxon>
        <taxon>Gemmatales</taxon>
        <taxon>Gemmataceae</taxon>
        <taxon>Thermogemmata</taxon>
    </lineage>
</organism>
<dbReference type="RefSeq" id="WP_194539821.1">
    <property type="nucleotide sequence ID" value="NZ_JACEFB010000026.1"/>
</dbReference>
<reference evidence="1 2" key="1">
    <citation type="submission" date="2020-07" db="EMBL/GenBank/DDBJ databases">
        <title>Thermogemmata thermophila gen. nov., sp. nov., a novel moderate thermophilic planctomycete from a Kamchatka hot spring.</title>
        <authorList>
            <person name="Elcheninov A.G."/>
            <person name="Podosokorskaya O.A."/>
            <person name="Kovaleva O.L."/>
            <person name="Novikov A."/>
            <person name="Bonch-Osmolovskaya E.A."/>
            <person name="Toshchakov S.V."/>
            <person name="Kublanov I.V."/>
        </authorList>
    </citation>
    <scope>NUCLEOTIDE SEQUENCE [LARGE SCALE GENOMIC DNA]</scope>
    <source>
        <strain evidence="1 2">2918</strain>
    </source>
</reference>
<evidence type="ECO:0000313" key="1">
    <source>
        <dbReference type="EMBL" id="MBA2227957.1"/>
    </source>
</evidence>
<dbReference type="EMBL" id="JACEFB010000026">
    <property type="protein sequence ID" value="MBA2227957.1"/>
    <property type="molecule type" value="Genomic_DNA"/>
</dbReference>
<name>A0A7V8VHD0_9BACT</name>
<accession>A0A7V8VHD0</accession>
<keyword evidence="2" id="KW-1185">Reference proteome</keyword>
<evidence type="ECO:0000313" key="2">
    <source>
        <dbReference type="Proteomes" id="UP000542342"/>
    </source>
</evidence>
<gene>
    <name evidence="1" type="ORF">H0921_17495</name>
</gene>
<dbReference type="AlphaFoldDB" id="A0A7V8VHD0"/>
<comment type="caution">
    <text evidence="1">The sequence shown here is derived from an EMBL/GenBank/DDBJ whole genome shotgun (WGS) entry which is preliminary data.</text>
</comment>
<sequence>MTRPPQSNFQANAATEPPHCIASLAAAPKRRADFILSGLASFFHPLLWDWSATEGRAVPPALPKVLQ</sequence>
<proteinExistence type="predicted"/>
<dbReference type="Proteomes" id="UP000542342">
    <property type="component" value="Unassembled WGS sequence"/>
</dbReference>